<proteinExistence type="predicted"/>
<dbReference type="GO" id="GO:0003824">
    <property type="term" value="F:catalytic activity"/>
    <property type="evidence" value="ECO:0007669"/>
    <property type="project" value="InterPro"/>
</dbReference>
<evidence type="ECO:0000313" key="3">
    <source>
        <dbReference type="Proteomes" id="UP000577707"/>
    </source>
</evidence>
<dbReference type="EMBL" id="JACHXG010000001">
    <property type="protein sequence ID" value="MBB3087523.1"/>
    <property type="molecule type" value="Genomic_DNA"/>
</dbReference>
<keyword evidence="3" id="KW-1185">Reference proteome</keyword>
<dbReference type="RefSeq" id="WP_183541814.1">
    <property type="nucleotide sequence ID" value="NZ_BMQT01000001.1"/>
</dbReference>
<evidence type="ECO:0000313" key="2">
    <source>
        <dbReference type="EMBL" id="MBB3087523.1"/>
    </source>
</evidence>
<dbReference type="Gene3D" id="3.40.50.1950">
    <property type="entry name" value="Flavin prenyltransferase-like"/>
    <property type="match status" value="1"/>
</dbReference>
<accession>A0A7W5A0S2</accession>
<reference evidence="2 3" key="1">
    <citation type="submission" date="2020-08" db="EMBL/GenBank/DDBJ databases">
        <title>Genomic Encyclopedia of Type Strains, Phase III (KMG-III): the genomes of soil and plant-associated and newly described type strains.</title>
        <authorList>
            <person name="Whitman W."/>
        </authorList>
    </citation>
    <scope>NUCLEOTIDE SEQUENCE [LARGE SCALE GENOMIC DNA]</scope>
    <source>
        <strain evidence="2 3">CECT 3302</strain>
    </source>
</reference>
<gene>
    <name evidence="2" type="ORF">FHS12_000446</name>
</gene>
<organism evidence="2 3">
    <name type="scientific">Nocardioides albus</name>
    <dbReference type="NCBI Taxonomy" id="1841"/>
    <lineage>
        <taxon>Bacteria</taxon>
        <taxon>Bacillati</taxon>
        <taxon>Actinomycetota</taxon>
        <taxon>Actinomycetes</taxon>
        <taxon>Propionibacteriales</taxon>
        <taxon>Nocardioidaceae</taxon>
        <taxon>Nocardioides</taxon>
    </lineage>
</organism>
<name>A0A7W5A0S2_9ACTN</name>
<protein>
    <recommendedName>
        <fullName evidence="1">Flavoprotein domain-containing protein</fullName>
    </recommendedName>
</protein>
<feature type="domain" description="Flavoprotein" evidence="1">
    <location>
        <begin position="19"/>
        <end position="127"/>
    </location>
</feature>
<dbReference type="InterPro" id="IPR036551">
    <property type="entry name" value="Flavin_trans-like"/>
</dbReference>
<dbReference type="SUPFAM" id="SSF52507">
    <property type="entry name" value="Homo-oligomeric flavin-containing Cys decarboxylases, HFCD"/>
    <property type="match status" value="1"/>
</dbReference>
<dbReference type="AlphaFoldDB" id="A0A7W5A0S2"/>
<sequence length="181" mass="18935">MSVVAVVGCAAGGLETLLDGLVRPLIEEGHIVPVVVTPAAYAWLVDIGHDATIAEVTGLPLRSAARLPREPSPHPAPDVLVGAPMSANSVAKLALGIGDNQALTLLCENLTVRPTVIFPRVNAAHARQPSWAGHLAALRSAGVDMVYGEDVWPLYEPREAPSGRGLPWNAVLARTRALLSA</sequence>
<dbReference type="Pfam" id="PF02441">
    <property type="entry name" value="Flavoprotein"/>
    <property type="match status" value="1"/>
</dbReference>
<comment type="caution">
    <text evidence="2">The sequence shown here is derived from an EMBL/GenBank/DDBJ whole genome shotgun (WGS) entry which is preliminary data.</text>
</comment>
<dbReference type="InterPro" id="IPR003382">
    <property type="entry name" value="Flavoprotein"/>
</dbReference>
<dbReference type="Proteomes" id="UP000577707">
    <property type="component" value="Unassembled WGS sequence"/>
</dbReference>
<evidence type="ECO:0000259" key="1">
    <source>
        <dbReference type="Pfam" id="PF02441"/>
    </source>
</evidence>